<gene>
    <name evidence="5" type="ORF">CLV40_105110</name>
</gene>
<dbReference type="GO" id="GO:0003700">
    <property type="term" value="F:DNA-binding transcription factor activity"/>
    <property type="evidence" value="ECO:0007669"/>
    <property type="project" value="TreeGrafter"/>
</dbReference>
<feature type="domain" description="Periplasmic binding protein" evidence="4">
    <location>
        <begin position="97"/>
        <end position="278"/>
    </location>
</feature>
<protein>
    <submittedName>
        <fullName evidence="5">Ribose transport system substrate-binding protein</fullName>
    </submittedName>
</protein>
<comment type="caution">
    <text evidence="5">The sequence shown here is derived from an EMBL/GenBank/DDBJ whole genome shotgun (WGS) entry which is preliminary data.</text>
</comment>
<keyword evidence="1" id="KW-0805">Transcription regulation</keyword>
<evidence type="ECO:0000259" key="4">
    <source>
        <dbReference type="Pfam" id="PF13407"/>
    </source>
</evidence>
<sequence length="343" mass="37734">MALPARPRAKQVFLLLSAYEQKYWLHSLIGHLADELDRANLDVVLKVPDRDYDSRTLVRHMRGLLQRREDFVGGFLMVTEVDRVRRELADFCPSVRVPVVFLDVEPFAREAEYPPGTGFVGYRAGDIGAVAGDWLAGWFRRAGTREPVVQVLASREHADRQRRFAEVLREALPGARVAIDDTCAFDRVRAMDAIHDLLHDRPPGHAARPDALFCTNDEMALGAADALRGNGAAIPILGVDGLADVLTALDRGDSPLRATVVQDTRALAANATDLLHRMHTEDPSPRLCFLEPRIHTGRGPAVRHAPGAIDMSVHNELHTTAPSTTLGSAHNVWITNQAPGELS</sequence>
<evidence type="ECO:0000256" key="2">
    <source>
        <dbReference type="ARBA" id="ARBA00023125"/>
    </source>
</evidence>
<evidence type="ECO:0000313" key="5">
    <source>
        <dbReference type="EMBL" id="PPK68387.1"/>
    </source>
</evidence>
<keyword evidence="2" id="KW-0238">DNA-binding</keyword>
<evidence type="ECO:0000256" key="1">
    <source>
        <dbReference type="ARBA" id="ARBA00023015"/>
    </source>
</evidence>
<dbReference type="PANTHER" id="PTHR30146">
    <property type="entry name" value="LACI-RELATED TRANSCRIPTIONAL REPRESSOR"/>
    <property type="match status" value="1"/>
</dbReference>
<dbReference type="PANTHER" id="PTHR30146:SF109">
    <property type="entry name" value="HTH-TYPE TRANSCRIPTIONAL REGULATOR GALS"/>
    <property type="match status" value="1"/>
</dbReference>
<keyword evidence="3" id="KW-0804">Transcription</keyword>
<dbReference type="SUPFAM" id="SSF53822">
    <property type="entry name" value="Periplasmic binding protein-like I"/>
    <property type="match status" value="1"/>
</dbReference>
<dbReference type="Pfam" id="PF13407">
    <property type="entry name" value="Peripla_BP_4"/>
    <property type="match status" value="1"/>
</dbReference>
<accession>A0A2S6GT87</accession>
<dbReference type="GO" id="GO:0000976">
    <property type="term" value="F:transcription cis-regulatory region binding"/>
    <property type="evidence" value="ECO:0007669"/>
    <property type="project" value="TreeGrafter"/>
</dbReference>
<dbReference type="InterPro" id="IPR025997">
    <property type="entry name" value="SBP_2_dom"/>
</dbReference>
<dbReference type="OrthoDB" id="9813037at2"/>
<proteinExistence type="predicted"/>
<dbReference type="EMBL" id="PTIX01000005">
    <property type="protein sequence ID" value="PPK68387.1"/>
    <property type="molecule type" value="Genomic_DNA"/>
</dbReference>
<evidence type="ECO:0000256" key="3">
    <source>
        <dbReference type="ARBA" id="ARBA00023163"/>
    </source>
</evidence>
<evidence type="ECO:0000313" key="6">
    <source>
        <dbReference type="Proteomes" id="UP000239203"/>
    </source>
</evidence>
<dbReference type="InterPro" id="IPR028082">
    <property type="entry name" value="Peripla_BP_I"/>
</dbReference>
<dbReference type="Proteomes" id="UP000239203">
    <property type="component" value="Unassembled WGS sequence"/>
</dbReference>
<dbReference type="AlphaFoldDB" id="A0A2S6GT87"/>
<dbReference type="Gene3D" id="3.40.50.2300">
    <property type="match status" value="2"/>
</dbReference>
<keyword evidence="6" id="KW-1185">Reference proteome</keyword>
<reference evidence="5 6" key="1">
    <citation type="submission" date="2018-02" db="EMBL/GenBank/DDBJ databases">
        <title>Genomic Encyclopedia of Archaeal and Bacterial Type Strains, Phase II (KMG-II): from individual species to whole genera.</title>
        <authorList>
            <person name="Goeker M."/>
        </authorList>
    </citation>
    <scope>NUCLEOTIDE SEQUENCE [LARGE SCALE GENOMIC DNA]</scope>
    <source>
        <strain evidence="5 6">YU 961-1</strain>
    </source>
</reference>
<dbReference type="RefSeq" id="WP_104478874.1">
    <property type="nucleotide sequence ID" value="NZ_CP154825.1"/>
</dbReference>
<organism evidence="5 6">
    <name type="scientific">Actinokineospora auranticolor</name>
    <dbReference type="NCBI Taxonomy" id="155976"/>
    <lineage>
        <taxon>Bacteria</taxon>
        <taxon>Bacillati</taxon>
        <taxon>Actinomycetota</taxon>
        <taxon>Actinomycetes</taxon>
        <taxon>Pseudonocardiales</taxon>
        <taxon>Pseudonocardiaceae</taxon>
        <taxon>Actinokineospora</taxon>
    </lineage>
</organism>
<name>A0A2S6GT87_9PSEU</name>